<feature type="region of interest" description="Disordered" evidence="2">
    <location>
        <begin position="561"/>
        <end position="596"/>
    </location>
</feature>
<protein>
    <submittedName>
        <fullName evidence="6">Retrovirus-related pol polyprotein from transposon TNT 1-94</fullName>
    </submittedName>
</protein>
<feature type="compositionally biased region" description="Polar residues" evidence="2">
    <location>
        <begin position="809"/>
        <end position="818"/>
    </location>
</feature>
<proteinExistence type="predicted"/>
<feature type="region of interest" description="Disordered" evidence="2">
    <location>
        <begin position="869"/>
        <end position="908"/>
    </location>
</feature>
<comment type="caution">
    <text evidence="6">The sequence shown here is derived from an EMBL/GenBank/DDBJ whole genome shotgun (WGS) entry which is preliminary data.</text>
</comment>
<dbReference type="InterPro" id="IPR025724">
    <property type="entry name" value="GAG-pre-integrase_dom"/>
</dbReference>
<evidence type="ECO:0000259" key="5">
    <source>
        <dbReference type="Pfam" id="PF25597"/>
    </source>
</evidence>
<dbReference type="Pfam" id="PF25597">
    <property type="entry name" value="SH3_retrovirus"/>
    <property type="match status" value="1"/>
</dbReference>
<feature type="compositionally biased region" description="Polar residues" evidence="2">
    <location>
        <begin position="869"/>
        <end position="905"/>
    </location>
</feature>
<feature type="domain" description="Retrovirus-related Pol polyprotein from transposon TNT 1-94-like beta-barrel" evidence="4">
    <location>
        <begin position="605"/>
        <end position="668"/>
    </location>
</feature>
<dbReference type="Proteomes" id="UP001151760">
    <property type="component" value="Unassembled WGS sequence"/>
</dbReference>
<feature type="coiled-coil region" evidence="1">
    <location>
        <begin position="396"/>
        <end position="423"/>
    </location>
</feature>
<evidence type="ECO:0000259" key="4">
    <source>
        <dbReference type="Pfam" id="PF22936"/>
    </source>
</evidence>
<dbReference type="InterPro" id="IPR057670">
    <property type="entry name" value="SH3_retrovirus"/>
</dbReference>
<keyword evidence="7" id="KW-1185">Reference proteome</keyword>
<evidence type="ECO:0000256" key="1">
    <source>
        <dbReference type="SAM" id="Coils"/>
    </source>
</evidence>
<evidence type="ECO:0000256" key="2">
    <source>
        <dbReference type="SAM" id="MobiDB-lite"/>
    </source>
</evidence>
<dbReference type="EMBL" id="BQNB010009051">
    <property type="protein sequence ID" value="GJS58036.1"/>
    <property type="molecule type" value="Genomic_DNA"/>
</dbReference>
<evidence type="ECO:0000313" key="6">
    <source>
        <dbReference type="EMBL" id="GJS58036.1"/>
    </source>
</evidence>
<dbReference type="Pfam" id="PF22936">
    <property type="entry name" value="Pol_BBD"/>
    <property type="match status" value="1"/>
</dbReference>
<evidence type="ECO:0000259" key="3">
    <source>
        <dbReference type="Pfam" id="PF13976"/>
    </source>
</evidence>
<sequence>MCDNRNSNDQNDLDVDENKKIQKQLKKANATLTQELTECKSILAETSRTLGESNSIRDSCLVALQNKQTEFERYKAFNDRTVDYDKLEHKLNEALGLLAQKEIDIKEGLKVKAYEISVVKEKHDELVKQSLLTKSHYEGLVKEKTKVITDLKLKEEKDIDKMISMENQIKFLNEIVYKRSQSIQTIHMLAPKCPTFNGRPTFANPRYLKKAQNEIPCLYAIPHDQSDPANRLVPDREETQTLEEESRSKLNKDLVKPFDYTKLNSLYEIFKPPTQHYEIQFAQANEIRKKMWRKSFVKTKLNIFKNIDLLPVSKSISKSRQAYNVMTNNINHLKEIVNQAWVKHSNDLLHLRNPTAQDMEILVKTCLMPLALKTQNDSFAFVHELKQEMHVDLKYVESFEDELDELESDKAEFSNMYDMLLQECVSKDVMCSYLQSSSDLDEITELQCLYLHKVRECDCLAQKLSEQTEFFDKPYVVRQPNAQRIPKPSVLGKPAPSSDSLERKYFAKKKSVLKTNESEGLSKPVTPQNLPQTATQAVRNTNVIKPGMYRIISSTTQTRAPQLNQTSRNTNPRVSTSTRVAHKTNVSRPQHRSNQMKDKVIPNTSHVKFKKTEVEEHSRISSTVHFGNDQFAPILGYGDLVQGNITIKRVYYVEGLNQNLFSVGQFCDADLEVAFRKSTCFVRDLRGNDLLTSNRGTDIYTISLQETTSSTPIYLMAKASPTQAWLWNQRLSHLNFDNINLLSKKDVVIGLPKLKDGENLDKIKDKGDLSILVGYSTQSKGYRVYNKRTRLIVESIHLRFDEIKKMSKTSVANDTSGLVPQRQKASDYDNPEPAPELQNVSPSADTTVQLQQESDLLFGPLYDEFFNDGTSHVNKSSSPTDNSIQKDTPPSMNIQPPSEPTTPTNVHAEENNDNQAEFTNPFCTSVQEIAESSSRNIGQTRRQLETDPEMCMFALTVSIVEPKNIMEAMADSACLTT</sequence>
<reference evidence="6" key="1">
    <citation type="journal article" date="2022" name="Int. J. Mol. Sci.">
        <title>Draft Genome of Tanacetum Coccineum: Genomic Comparison of Closely Related Tanacetum-Family Plants.</title>
        <authorList>
            <person name="Yamashiro T."/>
            <person name="Shiraishi A."/>
            <person name="Nakayama K."/>
            <person name="Satake H."/>
        </authorList>
    </citation>
    <scope>NUCLEOTIDE SEQUENCE</scope>
</reference>
<feature type="region of interest" description="Disordered" evidence="2">
    <location>
        <begin position="809"/>
        <end position="846"/>
    </location>
</feature>
<organism evidence="6 7">
    <name type="scientific">Tanacetum coccineum</name>
    <dbReference type="NCBI Taxonomy" id="301880"/>
    <lineage>
        <taxon>Eukaryota</taxon>
        <taxon>Viridiplantae</taxon>
        <taxon>Streptophyta</taxon>
        <taxon>Embryophyta</taxon>
        <taxon>Tracheophyta</taxon>
        <taxon>Spermatophyta</taxon>
        <taxon>Magnoliopsida</taxon>
        <taxon>eudicotyledons</taxon>
        <taxon>Gunneridae</taxon>
        <taxon>Pentapetalae</taxon>
        <taxon>asterids</taxon>
        <taxon>campanulids</taxon>
        <taxon>Asterales</taxon>
        <taxon>Asteraceae</taxon>
        <taxon>Asteroideae</taxon>
        <taxon>Anthemideae</taxon>
        <taxon>Anthemidinae</taxon>
        <taxon>Tanacetum</taxon>
    </lineage>
</organism>
<feature type="compositionally biased region" description="Polar residues" evidence="2">
    <location>
        <begin position="561"/>
        <end position="588"/>
    </location>
</feature>
<dbReference type="Pfam" id="PF13976">
    <property type="entry name" value="gag_pre-integrs"/>
    <property type="match status" value="1"/>
</dbReference>
<dbReference type="InterPro" id="IPR054722">
    <property type="entry name" value="PolX-like_BBD"/>
</dbReference>
<feature type="domain" description="Retroviral polymerase SH3-like" evidence="5">
    <location>
        <begin position="758"/>
        <end position="809"/>
    </location>
</feature>
<feature type="domain" description="GAG-pre-integrase" evidence="3">
    <location>
        <begin position="700"/>
        <end position="756"/>
    </location>
</feature>
<gene>
    <name evidence="6" type="ORF">Tco_0652820</name>
</gene>
<name>A0ABQ4WZE4_9ASTR</name>
<accession>A0ABQ4WZE4</accession>
<reference evidence="6" key="2">
    <citation type="submission" date="2022-01" db="EMBL/GenBank/DDBJ databases">
        <authorList>
            <person name="Yamashiro T."/>
            <person name="Shiraishi A."/>
            <person name="Satake H."/>
            <person name="Nakayama K."/>
        </authorList>
    </citation>
    <scope>NUCLEOTIDE SEQUENCE</scope>
</reference>
<evidence type="ECO:0000313" key="7">
    <source>
        <dbReference type="Proteomes" id="UP001151760"/>
    </source>
</evidence>
<keyword evidence="1" id="KW-0175">Coiled coil</keyword>